<comment type="caution">
    <text evidence="1">The sequence shown here is derived from an EMBL/GenBank/DDBJ whole genome shotgun (WGS) entry which is preliminary data.</text>
</comment>
<dbReference type="Proteomes" id="UP000177979">
    <property type="component" value="Unassembled WGS sequence"/>
</dbReference>
<reference evidence="1 2" key="1">
    <citation type="journal article" date="2016" name="Nat. Commun.">
        <title>Thousands of microbial genomes shed light on interconnected biogeochemical processes in an aquifer system.</title>
        <authorList>
            <person name="Anantharaman K."/>
            <person name="Brown C.T."/>
            <person name="Hug L.A."/>
            <person name="Sharon I."/>
            <person name="Castelle C.J."/>
            <person name="Probst A.J."/>
            <person name="Thomas B.C."/>
            <person name="Singh A."/>
            <person name="Wilkins M.J."/>
            <person name="Karaoz U."/>
            <person name="Brodie E.L."/>
            <person name="Williams K.H."/>
            <person name="Hubbard S.S."/>
            <person name="Banfield J.F."/>
        </authorList>
    </citation>
    <scope>NUCLEOTIDE SEQUENCE [LARGE SCALE GENOMIC DNA]</scope>
</reference>
<sequence length="184" mass="20155">MPAAKLGRINLLPKDSFEFSVLGKILKWSLTSGRVLVVLTEFVVILAFGSRFYFDKKLNDLNEVIDQQQAVVDSYADVEKRMRDILARQAIVEKYLNNNLALGNAIGLISRITPADISFNQITIDEMGFSLAGSSGSEGGLASLLLGVNNIPNVGGVNVGGIYFDQRQGVINFRINVTMNRTKT</sequence>
<accession>A0A1F5EUG8</accession>
<dbReference type="AlphaFoldDB" id="A0A1F5EUG8"/>
<dbReference type="EMBL" id="MFAG01000041">
    <property type="protein sequence ID" value="OGD71032.1"/>
    <property type="molecule type" value="Genomic_DNA"/>
</dbReference>
<evidence type="ECO:0000313" key="1">
    <source>
        <dbReference type="EMBL" id="OGD71032.1"/>
    </source>
</evidence>
<evidence type="ECO:0000313" key="2">
    <source>
        <dbReference type="Proteomes" id="UP000177979"/>
    </source>
</evidence>
<organism evidence="1 2">
    <name type="scientific">Candidatus Collierbacteria bacterium RIFCSPHIGHO2_01_FULL_50_25</name>
    <dbReference type="NCBI Taxonomy" id="1817722"/>
    <lineage>
        <taxon>Bacteria</taxon>
        <taxon>Candidatus Collieribacteriota</taxon>
    </lineage>
</organism>
<proteinExistence type="predicted"/>
<dbReference type="STRING" id="1817722.A2703_01175"/>
<name>A0A1F5EUG8_9BACT</name>
<gene>
    <name evidence="1" type="ORF">A2703_01175</name>
</gene>
<protein>
    <submittedName>
        <fullName evidence="1">Uncharacterized protein</fullName>
    </submittedName>
</protein>